<protein>
    <submittedName>
        <fullName evidence="1">Uncharacterized protein</fullName>
    </submittedName>
</protein>
<name>A0A381XSD6_9ZZZZ</name>
<proteinExistence type="predicted"/>
<evidence type="ECO:0000313" key="1">
    <source>
        <dbReference type="EMBL" id="SVA67550.1"/>
    </source>
</evidence>
<reference evidence="1" key="1">
    <citation type="submission" date="2018-05" db="EMBL/GenBank/DDBJ databases">
        <authorList>
            <person name="Lanie J.A."/>
            <person name="Ng W.-L."/>
            <person name="Kazmierczak K.M."/>
            <person name="Andrzejewski T.M."/>
            <person name="Davidsen T.M."/>
            <person name="Wayne K.J."/>
            <person name="Tettelin H."/>
            <person name="Glass J.I."/>
            <person name="Rusch D."/>
            <person name="Podicherti R."/>
            <person name="Tsui H.-C.T."/>
            <person name="Winkler M.E."/>
        </authorList>
    </citation>
    <scope>NUCLEOTIDE SEQUENCE</scope>
</reference>
<accession>A0A381XSD6</accession>
<gene>
    <name evidence="1" type="ORF">METZ01_LOCUS120404</name>
</gene>
<organism evidence="1">
    <name type="scientific">marine metagenome</name>
    <dbReference type="NCBI Taxonomy" id="408172"/>
    <lineage>
        <taxon>unclassified sequences</taxon>
        <taxon>metagenomes</taxon>
        <taxon>ecological metagenomes</taxon>
    </lineage>
</organism>
<feature type="non-terminal residue" evidence="1">
    <location>
        <position position="1"/>
    </location>
</feature>
<sequence>VHGVQDAFTAKGPSFAYYVKAEVRQISLTLQVIKRIGMVQGFTESSNNVE</sequence>
<dbReference type="EMBL" id="UINC01016175">
    <property type="protein sequence ID" value="SVA67550.1"/>
    <property type="molecule type" value="Genomic_DNA"/>
</dbReference>
<dbReference type="AlphaFoldDB" id="A0A381XSD6"/>